<dbReference type="AlphaFoldDB" id="A0A699RXG7"/>
<evidence type="ECO:0000256" key="1">
    <source>
        <dbReference type="SAM" id="MobiDB-lite"/>
    </source>
</evidence>
<name>A0A699RXG7_TANCI</name>
<feature type="region of interest" description="Disordered" evidence="1">
    <location>
        <begin position="44"/>
        <end position="67"/>
    </location>
</feature>
<evidence type="ECO:0000313" key="2">
    <source>
        <dbReference type="EMBL" id="GFC87744.1"/>
    </source>
</evidence>
<evidence type="ECO:0008006" key="3">
    <source>
        <dbReference type="Google" id="ProtNLM"/>
    </source>
</evidence>
<protein>
    <recommendedName>
        <fullName evidence="3">DUF4283 domain-containing protein</fullName>
    </recommendedName>
</protein>
<proteinExistence type="predicted"/>
<organism evidence="2">
    <name type="scientific">Tanacetum cinerariifolium</name>
    <name type="common">Dalmatian daisy</name>
    <name type="synonym">Chrysanthemum cinerariifolium</name>
    <dbReference type="NCBI Taxonomy" id="118510"/>
    <lineage>
        <taxon>Eukaryota</taxon>
        <taxon>Viridiplantae</taxon>
        <taxon>Streptophyta</taxon>
        <taxon>Embryophyta</taxon>
        <taxon>Tracheophyta</taxon>
        <taxon>Spermatophyta</taxon>
        <taxon>Magnoliopsida</taxon>
        <taxon>eudicotyledons</taxon>
        <taxon>Gunneridae</taxon>
        <taxon>Pentapetalae</taxon>
        <taxon>asterids</taxon>
        <taxon>campanulids</taxon>
        <taxon>Asterales</taxon>
        <taxon>Asteraceae</taxon>
        <taxon>Asteroideae</taxon>
        <taxon>Anthemideae</taxon>
        <taxon>Anthemidinae</taxon>
        <taxon>Tanacetum</taxon>
    </lineage>
</organism>
<comment type="caution">
    <text evidence="2">The sequence shown here is derived from an EMBL/GenBank/DDBJ whole genome shotgun (WGS) entry which is preliminary data.</text>
</comment>
<sequence>VNLLKEDVGTVHVWVKLHGVPVVAFSEDGLSAIATKLEEHPKNIDTGATKNLKKTSQTPKGIPVGHKMGFKPKHVFQPVSKKSPANTCGKKMNNSESTKEVSKSNPFEVLTSVDNDVDLGTNGGISNLADKGTINVSSSDTLIARLVRFLDTLMRNI</sequence>
<feature type="compositionally biased region" description="Polar residues" evidence="1">
    <location>
        <begin position="46"/>
        <end position="59"/>
    </location>
</feature>
<reference evidence="2" key="1">
    <citation type="journal article" date="2019" name="Sci. Rep.">
        <title>Draft genome of Tanacetum cinerariifolium, the natural source of mosquito coil.</title>
        <authorList>
            <person name="Yamashiro T."/>
            <person name="Shiraishi A."/>
            <person name="Satake H."/>
            <person name="Nakayama K."/>
        </authorList>
    </citation>
    <scope>NUCLEOTIDE SEQUENCE</scope>
</reference>
<dbReference type="EMBL" id="BKCJ011111797">
    <property type="protein sequence ID" value="GFC87744.1"/>
    <property type="molecule type" value="Genomic_DNA"/>
</dbReference>
<feature type="non-terminal residue" evidence="2">
    <location>
        <position position="1"/>
    </location>
</feature>
<feature type="region of interest" description="Disordered" evidence="1">
    <location>
        <begin position="80"/>
        <end position="104"/>
    </location>
</feature>
<accession>A0A699RXG7</accession>
<gene>
    <name evidence="2" type="ORF">Tci_859714</name>
</gene>